<gene>
    <name evidence="1" type="ORF">RM530_09690</name>
</gene>
<dbReference type="InterPro" id="IPR029058">
    <property type="entry name" value="AB_hydrolase_fold"/>
</dbReference>
<organism evidence="1 2">
    <name type="scientific">Banduia mediterranea</name>
    <dbReference type="NCBI Taxonomy" id="3075609"/>
    <lineage>
        <taxon>Bacteria</taxon>
        <taxon>Pseudomonadati</taxon>
        <taxon>Pseudomonadota</taxon>
        <taxon>Gammaproteobacteria</taxon>
        <taxon>Nevskiales</taxon>
        <taxon>Algiphilaceae</taxon>
        <taxon>Banduia</taxon>
    </lineage>
</organism>
<dbReference type="EMBL" id="JAVRIC010000012">
    <property type="protein sequence ID" value="MDT0497632.1"/>
    <property type="molecule type" value="Genomic_DNA"/>
</dbReference>
<dbReference type="Gene3D" id="3.40.50.1820">
    <property type="entry name" value="alpha/beta hydrolase"/>
    <property type="match status" value="1"/>
</dbReference>
<accession>A0ABU2WIE2</accession>
<reference evidence="1 2" key="1">
    <citation type="submission" date="2023-09" db="EMBL/GenBank/DDBJ databases">
        <authorList>
            <person name="Rey-Velasco X."/>
        </authorList>
    </citation>
    <scope>NUCLEOTIDE SEQUENCE [LARGE SCALE GENOMIC DNA]</scope>
    <source>
        <strain evidence="1 2">W345</strain>
    </source>
</reference>
<dbReference type="Pfam" id="PF26363">
    <property type="entry name" value="Phospholipase-like"/>
    <property type="match status" value="1"/>
</dbReference>
<dbReference type="SUPFAM" id="SSF53474">
    <property type="entry name" value="alpha/beta-Hydrolases"/>
    <property type="match status" value="1"/>
</dbReference>
<name>A0ABU2WIE2_9GAMM</name>
<keyword evidence="2" id="KW-1185">Reference proteome</keyword>
<sequence length="315" mass="32857">MNVSGAVSGSSTDAAQRAAAMAALDGADRQWPDPRAATGLMPASNEAYFHPQYATLMREQFGIGPGVSMVSFSESVAGTARQPIDLELAQLAQDVYDVNGQGIDGWSRLDGDALRAAGIDPGTLEDSDSGLRAAIYQNDEGETVLAFAGSNDGPDWLNNLQQGIGMDAEQYDQATALARRAAVAFGDELVIVGHSLGGGLASAASLATGNSAVTFNAAGLSDNTIEDLGLVPDAARETAEAGQIRRYNIEGEILTWEQEDAYGDSWILPDALGHEVEMADPDPLGGLSSLWPPNVIGHRIELHGMGSVLDAMRAG</sequence>
<proteinExistence type="predicted"/>
<evidence type="ECO:0008006" key="3">
    <source>
        <dbReference type="Google" id="ProtNLM"/>
    </source>
</evidence>
<evidence type="ECO:0000313" key="2">
    <source>
        <dbReference type="Proteomes" id="UP001254608"/>
    </source>
</evidence>
<evidence type="ECO:0000313" key="1">
    <source>
        <dbReference type="EMBL" id="MDT0497632.1"/>
    </source>
</evidence>
<comment type="caution">
    <text evidence="1">The sequence shown here is derived from an EMBL/GenBank/DDBJ whole genome shotgun (WGS) entry which is preliminary data.</text>
</comment>
<protein>
    <recommendedName>
        <fullName evidence="3">DUF2974 domain-containing protein</fullName>
    </recommendedName>
</protein>
<dbReference type="Proteomes" id="UP001254608">
    <property type="component" value="Unassembled WGS sequence"/>
</dbReference>
<dbReference type="RefSeq" id="WP_311365025.1">
    <property type="nucleotide sequence ID" value="NZ_JAVRIC010000012.1"/>
</dbReference>